<dbReference type="STRING" id="1797291.A2V47_07595"/>
<dbReference type="AlphaFoldDB" id="A0A1F5AA04"/>
<dbReference type="InterPro" id="IPR008920">
    <property type="entry name" value="TF_FadR/GntR_C"/>
</dbReference>
<dbReference type="GO" id="GO:0003677">
    <property type="term" value="F:DNA binding"/>
    <property type="evidence" value="ECO:0007669"/>
    <property type="project" value="UniProtKB-KW"/>
</dbReference>
<dbReference type="SUPFAM" id="SSF46785">
    <property type="entry name" value="Winged helix' DNA-binding domain"/>
    <property type="match status" value="1"/>
</dbReference>
<dbReference type="InterPro" id="IPR011711">
    <property type="entry name" value="GntR_C"/>
</dbReference>
<evidence type="ECO:0000256" key="3">
    <source>
        <dbReference type="ARBA" id="ARBA00023163"/>
    </source>
</evidence>
<dbReference type="InterPro" id="IPR000524">
    <property type="entry name" value="Tscrpt_reg_HTH_GntR"/>
</dbReference>
<accession>A0A1F5AA04</accession>
<dbReference type="EMBL" id="MEYH01000058">
    <property type="protein sequence ID" value="OGD15365.1"/>
    <property type="molecule type" value="Genomic_DNA"/>
</dbReference>
<dbReference type="SUPFAM" id="SSF48008">
    <property type="entry name" value="GntR ligand-binding domain-like"/>
    <property type="match status" value="1"/>
</dbReference>
<dbReference type="PANTHER" id="PTHR43537">
    <property type="entry name" value="TRANSCRIPTIONAL REGULATOR, GNTR FAMILY"/>
    <property type="match status" value="1"/>
</dbReference>
<evidence type="ECO:0000256" key="2">
    <source>
        <dbReference type="ARBA" id="ARBA00023125"/>
    </source>
</evidence>
<dbReference type="InterPro" id="IPR036390">
    <property type="entry name" value="WH_DNA-bd_sf"/>
</dbReference>
<dbReference type="PANTHER" id="PTHR43537:SF24">
    <property type="entry name" value="GLUCONATE OPERON TRANSCRIPTIONAL REPRESSOR"/>
    <property type="match status" value="1"/>
</dbReference>
<name>A0A1F5AA04_9BACT</name>
<protein>
    <recommendedName>
        <fullName evidence="4">HTH gntR-type domain-containing protein</fullName>
    </recommendedName>
</protein>
<dbReference type="Gene3D" id="1.10.10.10">
    <property type="entry name" value="Winged helix-like DNA-binding domain superfamily/Winged helix DNA-binding domain"/>
    <property type="match status" value="1"/>
</dbReference>
<gene>
    <name evidence="5" type="ORF">A2V47_07595</name>
</gene>
<reference evidence="5 6" key="1">
    <citation type="journal article" date="2016" name="Nat. Commun.">
        <title>Thousands of microbial genomes shed light on interconnected biogeochemical processes in an aquifer system.</title>
        <authorList>
            <person name="Anantharaman K."/>
            <person name="Brown C.T."/>
            <person name="Hug L.A."/>
            <person name="Sharon I."/>
            <person name="Castelle C.J."/>
            <person name="Probst A.J."/>
            <person name="Thomas B.C."/>
            <person name="Singh A."/>
            <person name="Wilkins M.J."/>
            <person name="Karaoz U."/>
            <person name="Brodie E.L."/>
            <person name="Williams K.H."/>
            <person name="Hubbard S.S."/>
            <person name="Banfield J.F."/>
        </authorList>
    </citation>
    <scope>NUCLEOTIDE SEQUENCE [LARGE SCALE GENOMIC DNA]</scope>
</reference>
<evidence type="ECO:0000259" key="4">
    <source>
        <dbReference type="PROSITE" id="PS50949"/>
    </source>
</evidence>
<proteinExistence type="predicted"/>
<dbReference type="Proteomes" id="UP000177701">
    <property type="component" value="Unassembled WGS sequence"/>
</dbReference>
<evidence type="ECO:0000313" key="5">
    <source>
        <dbReference type="EMBL" id="OGD15365.1"/>
    </source>
</evidence>
<keyword evidence="3" id="KW-0804">Transcription</keyword>
<dbReference type="InterPro" id="IPR036388">
    <property type="entry name" value="WH-like_DNA-bd_sf"/>
</dbReference>
<dbReference type="SMART" id="SM00345">
    <property type="entry name" value="HTH_GNTR"/>
    <property type="match status" value="1"/>
</dbReference>
<dbReference type="Gene3D" id="1.20.120.530">
    <property type="entry name" value="GntR ligand-binding domain-like"/>
    <property type="match status" value="1"/>
</dbReference>
<sequence>MVKYFKNIEKMLSLKDKAYQVIKLEIIGGNLKPGLFLAEEKLSESMHISRGPIREALNRLEEEGFVTIIPRRGTAVSNITVQEVKDISIIRELLEPFAAKESLSRISRSKLKEIKKEFITLMAKPENKENRMRFFVIDERFHKLLNEKCRNKKLIGILDNFENHTNWFINLFLKNYSFKESIEEHLSIIEAIEKNEEDLVATTLILHLERVKNSILSEIVS</sequence>
<keyword evidence="1" id="KW-0805">Transcription regulation</keyword>
<dbReference type="PROSITE" id="PS50949">
    <property type="entry name" value="HTH_GNTR"/>
    <property type="match status" value="1"/>
</dbReference>
<comment type="caution">
    <text evidence="5">The sequence shown here is derived from an EMBL/GenBank/DDBJ whole genome shotgun (WGS) entry which is preliminary data.</text>
</comment>
<dbReference type="Pfam" id="PF00392">
    <property type="entry name" value="GntR"/>
    <property type="match status" value="1"/>
</dbReference>
<organism evidence="5 6">
    <name type="scientific">Candidatus Sediminicultor quintus</name>
    <dbReference type="NCBI Taxonomy" id="1797291"/>
    <lineage>
        <taxon>Bacteria</taxon>
        <taxon>Pseudomonadati</taxon>
        <taxon>Atribacterota</taxon>
        <taxon>Candidatus Phoenicimicrobiia</taxon>
        <taxon>Candidatus Pheonicimicrobiales</taxon>
        <taxon>Candidatus Phoenicimicrobiaceae</taxon>
        <taxon>Candidatus Sediminicultor</taxon>
    </lineage>
</organism>
<feature type="domain" description="HTH gntR-type" evidence="4">
    <location>
        <begin position="12"/>
        <end position="79"/>
    </location>
</feature>
<evidence type="ECO:0000256" key="1">
    <source>
        <dbReference type="ARBA" id="ARBA00023015"/>
    </source>
</evidence>
<dbReference type="GO" id="GO:0003700">
    <property type="term" value="F:DNA-binding transcription factor activity"/>
    <property type="evidence" value="ECO:0007669"/>
    <property type="project" value="InterPro"/>
</dbReference>
<dbReference type="PRINTS" id="PR00035">
    <property type="entry name" value="HTHGNTR"/>
</dbReference>
<dbReference type="Pfam" id="PF07729">
    <property type="entry name" value="FCD"/>
    <property type="match status" value="1"/>
</dbReference>
<evidence type="ECO:0000313" key="6">
    <source>
        <dbReference type="Proteomes" id="UP000177701"/>
    </source>
</evidence>
<dbReference type="SMART" id="SM00895">
    <property type="entry name" value="FCD"/>
    <property type="match status" value="1"/>
</dbReference>
<dbReference type="CDD" id="cd07377">
    <property type="entry name" value="WHTH_GntR"/>
    <property type="match status" value="1"/>
</dbReference>
<keyword evidence="2" id="KW-0238">DNA-binding</keyword>